<keyword evidence="3" id="KW-0472">Membrane</keyword>
<feature type="coiled-coil region" evidence="1">
    <location>
        <begin position="124"/>
        <end position="200"/>
    </location>
</feature>
<reference evidence="4 5" key="1">
    <citation type="journal article" date="2016" name="Nat. Commun.">
        <title>Ectomycorrhizal ecology is imprinted in the genome of the dominant symbiotic fungus Cenococcum geophilum.</title>
        <authorList>
            <consortium name="DOE Joint Genome Institute"/>
            <person name="Peter M."/>
            <person name="Kohler A."/>
            <person name="Ohm R.A."/>
            <person name="Kuo A."/>
            <person name="Krutzmann J."/>
            <person name="Morin E."/>
            <person name="Arend M."/>
            <person name="Barry K.W."/>
            <person name="Binder M."/>
            <person name="Choi C."/>
            <person name="Clum A."/>
            <person name="Copeland A."/>
            <person name="Grisel N."/>
            <person name="Haridas S."/>
            <person name="Kipfer T."/>
            <person name="LaButti K."/>
            <person name="Lindquist E."/>
            <person name="Lipzen A."/>
            <person name="Maire R."/>
            <person name="Meier B."/>
            <person name="Mihaltcheva S."/>
            <person name="Molinier V."/>
            <person name="Murat C."/>
            <person name="Poggeler S."/>
            <person name="Quandt C.A."/>
            <person name="Sperisen C."/>
            <person name="Tritt A."/>
            <person name="Tisserant E."/>
            <person name="Crous P.W."/>
            <person name="Henrissat B."/>
            <person name="Nehls U."/>
            <person name="Egli S."/>
            <person name="Spatafora J.W."/>
            <person name="Grigoriev I.V."/>
            <person name="Martin F.M."/>
        </authorList>
    </citation>
    <scope>NUCLEOTIDE SEQUENCE [LARGE SCALE GENOMIC DNA]</scope>
    <source>
        <strain evidence="4 5">CBS 207.34</strain>
    </source>
</reference>
<dbReference type="AlphaFoldDB" id="A0A8E2JYJ1"/>
<evidence type="ECO:0000313" key="5">
    <source>
        <dbReference type="Proteomes" id="UP000250140"/>
    </source>
</evidence>
<feature type="coiled-coil region" evidence="1">
    <location>
        <begin position="236"/>
        <end position="263"/>
    </location>
</feature>
<protein>
    <submittedName>
        <fullName evidence="4">Uncharacterized protein</fullName>
    </submittedName>
</protein>
<name>A0A8E2JYJ1_9PEZI</name>
<keyword evidence="3" id="KW-1133">Transmembrane helix</keyword>
<evidence type="ECO:0000256" key="1">
    <source>
        <dbReference type="SAM" id="Coils"/>
    </source>
</evidence>
<feature type="transmembrane region" description="Helical" evidence="3">
    <location>
        <begin position="59"/>
        <end position="82"/>
    </location>
</feature>
<feature type="region of interest" description="Disordered" evidence="2">
    <location>
        <begin position="514"/>
        <end position="536"/>
    </location>
</feature>
<feature type="transmembrane region" description="Helical" evidence="3">
    <location>
        <begin position="12"/>
        <end position="38"/>
    </location>
</feature>
<evidence type="ECO:0000313" key="4">
    <source>
        <dbReference type="EMBL" id="OCL14360.1"/>
    </source>
</evidence>
<proteinExistence type="predicted"/>
<keyword evidence="3" id="KW-0812">Transmembrane</keyword>
<evidence type="ECO:0000256" key="3">
    <source>
        <dbReference type="SAM" id="Phobius"/>
    </source>
</evidence>
<sequence length="910" mass="101142">MEPHTEYAMGLMVLALIAYICSVVMLRLSFLAITFVFIYEAQRVYFIGAGHAVHPVARLLSTIEMMFYVLAPLTSLGLAMYWDIRVFRVSVRKVVGNAVYEFGNSFLTIFNPHRKLTKGLKSKILALERTLRKTQTNLQNNKAALDLSQINVEDTQAALNKAQSELRNVRADLSRNQIELENTHAALSRKEADLKNIKAALTSAQDFLQSTRAALKSSQTDLQNTKFALEAAQIASRNSDDNIQNINAELKKSREECVQLKLDLEVAKSGQVLVATQSLDAQQNTDTNVAANAQVVTEGVPVTIPLGSNEGILSLVVPEKDGREMEMTVQPMRRLPLEPTPATLRVISTKGQKALKARLVQLAANHAVKTKNLRKRLVRNQTPSLVDWPMQPTLNPISVPNTTSVVLSNHPIALVSYNPPLMNLDSFLLPHKRLFKAHDASMPNRSYRLLDWYKYMERISFLRHDRLRLRLNETRIVISVSPSAVPTGSNTDQDHGNEASNHSAVVCTASNISSSGNDAPLPGGDKPSPPGALIPEATGKVASSQFLLFTMLKESEELCFDAMEVARSSVKRPLDNMSMPPAVKHFHKSTKEAHLSLDNLPQPGQLLSGSTRDRIAAFETTVTGLQSALQTPDLWNELNGTASCSVHIWIYDIEAGMELLNKEEHLLQEAPDLLRKASEVYTNLLLSMLFQVAPVSSPMQWRFDMSLKAAEKLSREAFVRRPPDFLHDEDFLGGVNPLLSFTDTFAGRTSYIKTITYIKESLGLLLPASPEQGPSLDEFGELEGGMKSRLTHACFRARHLLEAYKFIELYVPDACLPATALNGDELTEDQRLMRDQLLRTHAKALIGDGVDQLLRNLAALQKISELTSREQEMMDLLADRLHRIDCLYDKGADPNDPQNGVSCGKAQWEE</sequence>
<keyword evidence="5" id="KW-1185">Reference proteome</keyword>
<dbReference type="EMBL" id="KV748582">
    <property type="protein sequence ID" value="OCL14360.1"/>
    <property type="molecule type" value="Genomic_DNA"/>
</dbReference>
<gene>
    <name evidence="4" type="ORF">AOQ84DRAFT_371341</name>
</gene>
<accession>A0A8E2JYJ1</accession>
<organism evidence="4 5">
    <name type="scientific">Glonium stellatum</name>
    <dbReference type="NCBI Taxonomy" id="574774"/>
    <lineage>
        <taxon>Eukaryota</taxon>
        <taxon>Fungi</taxon>
        <taxon>Dikarya</taxon>
        <taxon>Ascomycota</taxon>
        <taxon>Pezizomycotina</taxon>
        <taxon>Dothideomycetes</taxon>
        <taxon>Pleosporomycetidae</taxon>
        <taxon>Gloniales</taxon>
        <taxon>Gloniaceae</taxon>
        <taxon>Glonium</taxon>
    </lineage>
</organism>
<evidence type="ECO:0000256" key="2">
    <source>
        <dbReference type="SAM" id="MobiDB-lite"/>
    </source>
</evidence>
<keyword evidence="1" id="KW-0175">Coiled coil</keyword>
<dbReference type="Proteomes" id="UP000250140">
    <property type="component" value="Unassembled WGS sequence"/>
</dbReference>